<organism evidence="2 3">
    <name type="scientific">Pelagomonas calceolata</name>
    <dbReference type="NCBI Taxonomy" id="35677"/>
    <lineage>
        <taxon>Eukaryota</taxon>
        <taxon>Sar</taxon>
        <taxon>Stramenopiles</taxon>
        <taxon>Ochrophyta</taxon>
        <taxon>Pelagophyceae</taxon>
        <taxon>Pelagomonadales</taxon>
        <taxon>Pelagomonadaceae</taxon>
        <taxon>Pelagomonas</taxon>
    </lineage>
</organism>
<feature type="region of interest" description="Disordered" evidence="1">
    <location>
        <begin position="68"/>
        <end position="87"/>
    </location>
</feature>
<evidence type="ECO:0000256" key="1">
    <source>
        <dbReference type="SAM" id="MobiDB-lite"/>
    </source>
</evidence>
<dbReference type="AlphaFoldDB" id="A0A8J2T1L9"/>
<dbReference type="Proteomes" id="UP000789595">
    <property type="component" value="Unassembled WGS sequence"/>
</dbReference>
<feature type="region of interest" description="Disordered" evidence="1">
    <location>
        <begin position="135"/>
        <end position="158"/>
    </location>
</feature>
<dbReference type="EMBL" id="CAKKNE010000005">
    <property type="protein sequence ID" value="CAH0377933.1"/>
    <property type="molecule type" value="Genomic_DNA"/>
</dbReference>
<sequence>MATAPAPPSTNKTNYRLDAAFDYEQTAATFRKSIDARRAIDAGKWKPAAPKAPRQCTSAPEHIVVSKQLESRPKATRAPPRISCGDSFADDLTNASSVTGQSRQSCRPLTSPVQTWRLRDRTPPATALMPRWAARETRATTTSGAGRLKGGGADDDVPESLAYLPARLPTDRYFDAASRLEDPTSPYYWTGQLSSPAARVFLTPTILHVGRRHALRRTTINARSRIY</sequence>
<accession>A0A8J2T1L9</accession>
<gene>
    <name evidence="2" type="ORF">PECAL_5P24500</name>
</gene>
<comment type="caution">
    <text evidence="2">The sequence shown here is derived from an EMBL/GenBank/DDBJ whole genome shotgun (WGS) entry which is preliminary data.</text>
</comment>
<protein>
    <submittedName>
        <fullName evidence="2">Uncharacterized protein</fullName>
    </submittedName>
</protein>
<name>A0A8J2T1L9_9STRA</name>
<reference evidence="2" key="1">
    <citation type="submission" date="2021-11" db="EMBL/GenBank/DDBJ databases">
        <authorList>
            <consortium name="Genoscope - CEA"/>
            <person name="William W."/>
        </authorList>
    </citation>
    <scope>NUCLEOTIDE SEQUENCE</scope>
</reference>
<evidence type="ECO:0000313" key="3">
    <source>
        <dbReference type="Proteomes" id="UP000789595"/>
    </source>
</evidence>
<keyword evidence="3" id="KW-1185">Reference proteome</keyword>
<proteinExistence type="predicted"/>
<evidence type="ECO:0000313" key="2">
    <source>
        <dbReference type="EMBL" id="CAH0377933.1"/>
    </source>
</evidence>